<dbReference type="SUPFAM" id="SSF50494">
    <property type="entry name" value="Trypsin-like serine proteases"/>
    <property type="match status" value="1"/>
</dbReference>
<evidence type="ECO:0000256" key="2">
    <source>
        <dbReference type="ARBA" id="ARBA00023157"/>
    </source>
</evidence>
<dbReference type="Gene3D" id="2.40.10.10">
    <property type="entry name" value="Trypsin-like serine proteases"/>
    <property type="match status" value="1"/>
</dbReference>
<dbReference type="SMART" id="SM00020">
    <property type="entry name" value="Tryp_SPc"/>
    <property type="match status" value="1"/>
</dbReference>
<dbReference type="InterPro" id="IPR001314">
    <property type="entry name" value="Peptidase_S1A"/>
</dbReference>
<dbReference type="PANTHER" id="PTHR24256">
    <property type="entry name" value="TRYPTASE-RELATED"/>
    <property type="match status" value="1"/>
</dbReference>
<dbReference type="InterPro" id="IPR051487">
    <property type="entry name" value="Ser/Thr_Proteases_Immune/Dev"/>
</dbReference>
<sequence>MYRHSYKLYSLEMKTTSIWFLGSSLLCLAGFIRANDLLALRSFCGYQHSDDYNRDSPDVTIDEFPWIAQLLYGKDRHVQCTGSLINNRYVLTAAQCLAYTSPVAVRLGDFNATSDKDCVYHTNFGEECSDPIQEFDIEEAIPHADFDKDTSKNDIGLIRLSRNVEYSGNPIVYPFGRGIIAFSDYIRPICLPTPNSRVIRGGEELALSGWGLLSDGGNLTEVKKKILATSVCLRQCNRFYRTFDKVLDRNNICAIETVSYSCHGDGGGPLMMSVRSQWEVVGLLLFGVRCDATTPSVYLNVKNYVGWIKAHVRK</sequence>
<organism evidence="6">
    <name type="scientific">Photinus pyralis</name>
    <name type="common">Common eastern firefly</name>
    <name type="synonym">Lampyris pyralis</name>
    <dbReference type="NCBI Taxonomy" id="7054"/>
    <lineage>
        <taxon>Eukaryota</taxon>
        <taxon>Metazoa</taxon>
        <taxon>Ecdysozoa</taxon>
        <taxon>Arthropoda</taxon>
        <taxon>Hexapoda</taxon>
        <taxon>Insecta</taxon>
        <taxon>Pterygota</taxon>
        <taxon>Neoptera</taxon>
        <taxon>Endopterygota</taxon>
        <taxon>Coleoptera</taxon>
        <taxon>Polyphaga</taxon>
        <taxon>Elateriformia</taxon>
        <taxon>Elateroidea</taxon>
        <taxon>Lampyridae</taxon>
        <taxon>Lampyrinae</taxon>
        <taxon>Photinus</taxon>
    </lineage>
</organism>
<dbReference type="GO" id="GO:0004252">
    <property type="term" value="F:serine-type endopeptidase activity"/>
    <property type="evidence" value="ECO:0007669"/>
    <property type="project" value="InterPro"/>
</dbReference>
<evidence type="ECO:0000256" key="4">
    <source>
        <dbReference type="ARBA" id="ARBA00024195"/>
    </source>
</evidence>
<keyword evidence="1" id="KW-0732">Signal</keyword>
<dbReference type="AlphaFoldDB" id="A0A1Y1LTE9"/>
<feature type="domain" description="Peptidase S1" evidence="5">
    <location>
        <begin position="43"/>
        <end position="313"/>
    </location>
</feature>
<keyword evidence="2" id="KW-1015">Disulfide bond</keyword>
<dbReference type="EMBL" id="GEZM01046913">
    <property type="protein sequence ID" value="JAV76964.1"/>
    <property type="molecule type" value="Transcribed_RNA"/>
</dbReference>
<reference evidence="6" key="1">
    <citation type="journal article" date="2016" name="Sci. Rep.">
        <title>Molecular characterization of firefly nuptial gifts: a multi-omics approach sheds light on postcopulatory sexual selection.</title>
        <authorList>
            <person name="Al-Wathiqui N."/>
            <person name="Fallon T.R."/>
            <person name="South A."/>
            <person name="Weng J.K."/>
            <person name="Lewis S.M."/>
        </authorList>
    </citation>
    <scope>NUCLEOTIDE SEQUENCE</scope>
</reference>
<dbReference type="InterPro" id="IPR009003">
    <property type="entry name" value="Peptidase_S1_PA"/>
</dbReference>
<protein>
    <recommendedName>
        <fullName evidence="5">Peptidase S1 domain-containing protein</fullName>
    </recommendedName>
</protein>
<dbReference type="PRINTS" id="PR00722">
    <property type="entry name" value="CHYMOTRYPSIN"/>
</dbReference>
<dbReference type="PROSITE" id="PS50240">
    <property type="entry name" value="TRYPSIN_DOM"/>
    <property type="match status" value="1"/>
</dbReference>
<dbReference type="CDD" id="cd00190">
    <property type="entry name" value="Tryp_SPc"/>
    <property type="match status" value="1"/>
</dbReference>
<dbReference type="InterPro" id="IPR043504">
    <property type="entry name" value="Peptidase_S1_PA_chymotrypsin"/>
</dbReference>
<evidence type="ECO:0000256" key="3">
    <source>
        <dbReference type="ARBA" id="ARBA00023180"/>
    </source>
</evidence>
<evidence type="ECO:0000313" key="6">
    <source>
        <dbReference type="EMBL" id="JAV76964.1"/>
    </source>
</evidence>
<dbReference type="FunFam" id="2.40.10.10:FF:000028">
    <property type="entry name" value="Serine protease easter"/>
    <property type="match status" value="1"/>
</dbReference>
<proteinExistence type="inferred from homology"/>
<comment type="similarity">
    <text evidence="4">Belongs to the peptidase S1 family. CLIP subfamily.</text>
</comment>
<evidence type="ECO:0000256" key="1">
    <source>
        <dbReference type="ARBA" id="ARBA00022729"/>
    </source>
</evidence>
<evidence type="ECO:0000259" key="5">
    <source>
        <dbReference type="PROSITE" id="PS50240"/>
    </source>
</evidence>
<dbReference type="GO" id="GO:0006508">
    <property type="term" value="P:proteolysis"/>
    <property type="evidence" value="ECO:0007669"/>
    <property type="project" value="InterPro"/>
</dbReference>
<dbReference type="Pfam" id="PF00089">
    <property type="entry name" value="Trypsin"/>
    <property type="match status" value="1"/>
</dbReference>
<dbReference type="InterPro" id="IPR001254">
    <property type="entry name" value="Trypsin_dom"/>
</dbReference>
<keyword evidence="3" id="KW-0325">Glycoprotein</keyword>
<accession>A0A1Y1LTE9</accession>
<name>A0A1Y1LTE9_PHOPY</name>